<name>A0A1A6H1E2_NEOLE</name>
<gene>
    <name evidence="1" type="ORF">A6R68_13020</name>
</gene>
<dbReference type="Proteomes" id="UP000092124">
    <property type="component" value="Unassembled WGS sequence"/>
</dbReference>
<sequence>MIYQRFIWSGTPETRKQYPEMYEVAVGGYGDTCIHFRGAVHVSKDGLEDKAGYEFQVLHGQSLEHRFRTLATKCMTFSLLDSTCARGPQKNSYSTGLLRGTGL</sequence>
<accession>A0A1A6H1E2</accession>
<evidence type="ECO:0000313" key="1">
    <source>
        <dbReference type="EMBL" id="OBS72403.1"/>
    </source>
</evidence>
<dbReference type="AlphaFoldDB" id="A0A1A6H1E2"/>
<reference evidence="1 2" key="1">
    <citation type="submission" date="2016-06" db="EMBL/GenBank/DDBJ databases">
        <title>The Draft Genome Sequence and Annotation of the Desert Woodrat Neotoma lepida.</title>
        <authorList>
            <person name="Campbell M."/>
            <person name="Oakeson K.F."/>
            <person name="Yandell M."/>
            <person name="Halpert J.R."/>
            <person name="Dearing D."/>
        </authorList>
    </citation>
    <scope>NUCLEOTIDE SEQUENCE [LARGE SCALE GENOMIC DNA]</scope>
    <source>
        <strain evidence="1">417</strain>
        <tissue evidence="1">Liver</tissue>
    </source>
</reference>
<protein>
    <submittedName>
        <fullName evidence="1">Uncharacterized protein</fullName>
    </submittedName>
</protein>
<dbReference type="EMBL" id="LZPO01055117">
    <property type="protein sequence ID" value="OBS72403.1"/>
    <property type="molecule type" value="Genomic_DNA"/>
</dbReference>
<proteinExistence type="predicted"/>
<evidence type="ECO:0000313" key="2">
    <source>
        <dbReference type="Proteomes" id="UP000092124"/>
    </source>
</evidence>
<keyword evidence="2" id="KW-1185">Reference proteome</keyword>
<organism evidence="1 2">
    <name type="scientific">Neotoma lepida</name>
    <name type="common">Desert woodrat</name>
    <dbReference type="NCBI Taxonomy" id="56216"/>
    <lineage>
        <taxon>Eukaryota</taxon>
        <taxon>Metazoa</taxon>
        <taxon>Chordata</taxon>
        <taxon>Craniata</taxon>
        <taxon>Vertebrata</taxon>
        <taxon>Euteleostomi</taxon>
        <taxon>Mammalia</taxon>
        <taxon>Eutheria</taxon>
        <taxon>Euarchontoglires</taxon>
        <taxon>Glires</taxon>
        <taxon>Rodentia</taxon>
        <taxon>Myomorpha</taxon>
        <taxon>Muroidea</taxon>
        <taxon>Cricetidae</taxon>
        <taxon>Neotominae</taxon>
        <taxon>Neotoma</taxon>
    </lineage>
</organism>
<comment type="caution">
    <text evidence="1">The sequence shown here is derived from an EMBL/GenBank/DDBJ whole genome shotgun (WGS) entry which is preliminary data.</text>
</comment>